<name>A0A645H6D4_9ZZZZ</name>
<sequence length="141" mass="15580">MLTVAEKEVDRTIAIVGWGDLDQLVQFVDHLVALVQQIVGRLPIGALRRDDALVEGSDFLGVAVDRRNRILDPTVDLLGHVRKTGVQQIEAGNQGLGGTDHRLPGRRRRRIGSHRLHTCKEALQGRRQTGAGICKQVVDLR</sequence>
<dbReference type="AlphaFoldDB" id="A0A645H6D4"/>
<evidence type="ECO:0000313" key="1">
    <source>
        <dbReference type="EMBL" id="MPN34581.1"/>
    </source>
</evidence>
<accession>A0A645H6D4</accession>
<proteinExistence type="predicted"/>
<gene>
    <name evidence="1" type="ORF">SDC9_182075</name>
</gene>
<organism evidence="1">
    <name type="scientific">bioreactor metagenome</name>
    <dbReference type="NCBI Taxonomy" id="1076179"/>
    <lineage>
        <taxon>unclassified sequences</taxon>
        <taxon>metagenomes</taxon>
        <taxon>ecological metagenomes</taxon>
    </lineage>
</organism>
<comment type="caution">
    <text evidence="1">The sequence shown here is derived from an EMBL/GenBank/DDBJ whole genome shotgun (WGS) entry which is preliminary data.</text>
</comment>
<dbReference type="EMBL" id="VSSQ01087699">
    <property type="protein sequence ID" value="MPN34581.1"/>
    <property type="molecule type" value="Genomic_DNA"/>
</dbReference>
<reference evidence="1" key="1">
    <citation type="submission" date="2019-08" db="EMBL/GenBank/DDBJ databases">
        <authorList>
            <person name="Kucharzyk K."/>
            <person name="Murdoch R.W."/>
            <person name="Higgins S."/>
            <person name="Loffler F."/>
        </authorList>
    </citation>
    <scope>NUCLEOTIDE SEQUENCE</scope>
</reference>
<protein>
    <submittedName>
        <fullName evidence="1">Uncharacterized protein</fullName>
    </submittedName>
</protein>